<feature type="region of interest" description="Disordered" evidence="2">
    <location>
        <begin position="48"/>
        <end position="109"/>
    </location>
</feature>
<dbReference type="InterPro" id="IPR013762">
    <property type="entry name" value="Integrase-like_cat_sf"/>
</dbReference>
<proteinExistence type="predicted"/>
<dbReference type="Proteomes" id="UP000789390">
    <property type="component" value="Unassembled WGS sequence"/>
</dbReference>
<evidence type="ECO:0000313" key="5">
    <source>
        <dbReference type="EMBL" id="CAH0101677.1"/>
    </source>
</evidence>
<dbReference type="OrthoDB" id="6769862at2759"/>
<dbReference type="GO" id="GO:0003677">
    <property type="term" value="F:DNA binding"/>
    <property type="evidence" value="ECO:0007669"/>
    <property type="project" value="InterPro"/>
</dbReference>
<dbReference type="PANTHER" id="PTHR35617:SF3">
    <property type="entry name" value="CORE-BINDING (CB) DOMAIN-CONTAINING PROTEIN"/>
    <property type="match status" value="1"/>
</dbReference>
<dbReference type="PANTHER" id="PTHR35617">
    <property type="entry name" value="PHAGE_INTEGRASE DOMAIN-CONTAINING PROTEIN"/>
    <property type="match status" value="1"/>
</dbReference>
<keyword evidence="6" id="KW-1185">Reference proteome</keyword>
<dbReference type="Gene3D" id="1.10.443.10">
    <property type="entry name" value="Intergrase catalytic core"/>
    <property type="match status" value="1"/>
</dbReference>
<evidence type="ECO:0000256" key="2">
    <source>
        <dbReference type="SAM" id="MobiDB-lite"/>
    </source>
</evidence>
<dbReference type="GO" id="GO:0006310">
    <property type="term" value="P:DNA recombination"/>
    <property type="evidence" value="ECO:0007669"/>
    <property type="project" value="UniProtKB-KW"/>
</dbReference>
<keyword evidence="3" id="KW-0732">Signal</keyword>
<dbReference type="InterPro" id="IPR002104">
    <property type="entry name" value="Integrase_catalytic"/>
</dbReference>
<sequence length="696" mass="76410">MANSFLKILLFEKFVAFQLKLDETDASGDTEFIKPKFCTRLACGMPRRDFEDSSSDSGSSSSSSDSSSDESTREARHAKKVGKAERARPSPHSEGSTIQDNPSHPQRNEVGLVPGALALLIQQTLGQRENLVEREEEGRGGDPSVAANPTIAPLSDSGLERGEQFLARIVAALKGAKESRKRKKLKPSFRTCKRMLKRLRKGTSNKRLKELNKLYSMDVEDDLDFRAPSLDFEILLKCQAKLGTSIGKGVNDVEKVLYKVHQSMLPVFPVLAFLESLELGGKPGKAVKHAFELAGRAFYDVSDFRRKNVLSIVGENCMQLIENRDVFDVLEHKNLFGASIIDKLLKSGRLLEALVSLDVGAKKKGGESGGDQRTAQLHQHQQQPRSGARGSGYQGRPYTENFGGGGGASRFVNGAGPSHQQVNVGAGPSHRQFDNGGGWINANHGFVVNAIFDLSLQPFAVSKGFIGGRIKYFSRAWELISADPWILNVVRHGLNLDFEAPPVMNVQLRVLASLLGDFTWASSAVPFARSHYREVQSLYLCSSKFYRGKLDNKVSLTDSARSDLLWTESFRKNSNNDLLFISSVGQHNPVKSQTISNWIKKVLKDAGIDVEIFSSHSTRGAAASKAVAVGASLDSVLSAGHWASSSTFKKFYHREKDPGPSVAASVLIPGNDWYHFIWFKFVNISPIGSFSVSLVF</sequence>
<accession>A0A8J2RLF1</accession>
<feature type="signal peptide" evidence="3">
    <location>
        <begin position="1"/>
        <end position="16"/>
    </location>
</feature>
<name>A0A8J2RLF1_9CRUS</name>
<evidence type="ECO:0000256" key="1">
    <source>
        <dbReference type="ARBA" id="ARBA00023172"/>
    </source>
</evidence>
<dbReference type="AlphaFoldDB" id="A0A8J2RLF1"/>
<feature type="region of interest" description="Disordered" evidence="2">
    <location>
        <begin position="409"/>
        <end position="428"/>
    </location>
</feature>
<keyword evidence="1" id="KW-0233">DNA recombination</keyword>
<dbReference type="EMBL" id="CAKKLH010000064">
    <property type="protein sequence ID" value="CAH0101677.1"/>
    <property type="molecule type" value="Genomic_DNA"/>
</dbReference>
<dbReference type="Pfam" id="PF00589">
    <property type="entry name" value="Phage_integrase"/>
    <property type="match status" value="1"/>
</dbReference>
<dbReference type="GO" id="GO:0015074">
    <property type="term" value="P:DNA integration"/>
    <property type="evidence" value="ECO:0007669"/>
    <property type="project" value="InterPro"/>
</dbReference>
<feature type="domain" description="Tyr recombinase" evidence="4">
    <location>
        <begin position="570"/>
        <end position="655"/>
    </location>
</feature>
<feature type="compositionally biased region" description="Polar residues" evidence="2">
    <location>
        <begin position="93"/>
        <end position="105"/>
    </location>
</feature>
<evidence type="ECO:0000256" key="3">
    <source>
        <dbReference type="SAM" id="SignalP"/>
    </source>
</evidence>
<feature type="region of interest" description="Disordered" evidence="2">
    <location>
        <begin position="365"/>
        <end position="399"/>
    </location>
</feature>
<feature type="region of interest" description="Disordered" evidence="2">
    <location>
        <begin position="132"/>
        <end position="156"/>
    </location>
</feature>
<comment type="caution">
    <text evidence="5">The sequence shown here is derived from an EMBL/GenBank/DDBJ whole genome shotgun (WGS) entry which is preliminary data.</text>
</comment>
<feature type="compositionally biased region" description="Low complexity" evidence="2">
    <location>
        <begin position="55"/>
        <end position="66"/>
    </location>
</feature>
<evidence type="ECO:0000313" key="6">
    <source>
        <dbReference type="Proteomes" id="UP000789390"/>
    </source>
</evidence>
<dbReference type="SUPFAM" id="SSF56349">
    <property type="entry name" value="DNA breaking-rejoining enzymes"/>
    <property type="match status" value="1"/>
</dbReference>
<dbReference type="InterPro" id="IPR011010">
    <property type="entry name" value="DNA_brk_join_enz"/>
</dbReference>
<protein>
    <recommendedName>
        <fullName evidence="4">Tyr recombinase domain-containing protein</fullName>
    </recommendedName>
</protein>
<evidence type="ECO:0000259" key="4">
    <source>
        <dbReference type="Pfam" id="PF00589"/>
    </source>
</evidence>
<feature type="chain" id="PRO_5035310055" description="Tyr recombinase domain-containing protein" evidence="3">
    <location>
        <begin position="17"/>
        <end position="696"/>
    </location>
</feature>
<gene>
    <name evidence="5" type="ORF">DGAL_LOCUS4015</name>
</gene>
<organism evidence="5 6">
    <name type="scientific">Daphnia galeata</name>
    <dbReference type="NCBI Taxonomy" id="27404"/>
    <lineage>
        <taxon>Eukaryota</taxon>
        <taxon>Metazoa</taxon>
        <taxon>Ecdysozoa</taxon>
        <taxon>Arthropoda</taxon>
        <taxon>Crustacea</taxon>
        <taxon>Branchiopoda</taxon>
        <taxon>Diplostraca</taxon>
        <taxon>Cladocera</taxon>
        <taxon>Anomopoda</taxon>
        <taxon>Daphniidae</taxon>
        <taxon>Daphnia</taxon>
    </lineage>
</organism>
<reference evidence="5" key="1">
    <citation type="submission" date="2021-11" db="EMBL/GenBank/DDBJ databases">
        <authorList>
            <person name="Schell T."/>
        </authorList>
    </citation>
    <scope>NUCLEOTIDE SEQUENCE</scope>
    <source>
        <strain evidence="5">M5</strain>
    </source>
</reference>